<evidence type="ECO:0000259" key="5">
    <source>
        <dbReference type="PROSITE" id="PS50240"/>
    </source>
</evidence>
<keyword evidence="4" id="KW-0472">Membrane</keyword>
<feature type="transmembrane region" description="Helical" evidence="4">
    <location>
        <begin position="69"/>
        <end position="91"/>
    </location>
</feature>
<evidence type="ECO:0000256" key="1">
    <source>
        <dbReference type="ARBA" id="ARBA00023157"/>
    </source>
</evidence>
<evidence type="ECO:0000256" key="2">
    <source>
        <dbReference type="ARBA" id="ARBA00024195"/>
    </source>
</evidence>
<dbReference type="PROSITE" id="PS50240">
    <property type="entry name" value="TRYPSIN_DOM"/>
    <property type="match status" value="1"/>
</dbReference>
<evidence type="ECO:0000256" key="4">
    <source>
        <dbReference type="SAM" id="Phobius"/>
    </source>
</evidence>
<dbReference type="Pfam" id="PF00089">
    <property type="entry name" value="Trypsin"/>
    <property type="match status" value="1"/>
</dbReference>
<accession>A0AAE1LA28</accession>
<dbReference type="InterPro" id="IPR009003">
    <property type="entry name" value="Peptidase_S1_PA"/>
</dbReference>
<dbReference type="SUPFAM" id="SSF50494">
    <property type="entry name" value="Trypsin-like serine proteases"/>
    <property type="match status" value="1"/>
</dbReference>
<dbReference type="Gene3D" id="2.40.10.10">
    <property type="entry name" value="Trypsin-like serine proteases"/>
    <property type="match status" value="1"/>
</dbReference>
<dbReference type="InterPro" id="IPR043504">
    <property type="entry name" value="Peptidase_S1_PA_chymotrypsin"/>
</dbReference>
<dbReference type="AlphaFoldDB" id="A0AAE1LA28"/>
<keyword evidence="1" id="KW-1015">Disulfide bond</keyword>
<dbReference type="GO" id="GO:0004252">
    <property type="term" value="F:serine-type endopeptidase activity"/>
    <property type="evidence" value="ECO:0007669"/>
    <property type="project" value="InterPro"/>
</dbReference>
<keyword evidence="4" id="KW-0812">Transmembrane</keyword>
<name>A0AAE1LA28_9NEOP</name>
<keyword evidence="4" id="KW-1133">Transmembrane helix</keyword>
<proteinExistence type="inferred from homology"/>
<dbReference type="PANTHER" id="PTHR24256">
    <property type="entry name" value="TRYPTASE-RELATED"/>
    <property type="match status" value="1"/>
</dbReference>
<sequence>MAVMTKRSDRAPTAVMDPSDSDGRPRYHATLPTVVQLAARQSGGMVAAAGAARRSGGLRTLRTLRRLRGLLAGAAALLLAAAALDPVHVLAVAGGLPVREREYPYVAAFVRRTGTCTAIILTEHWLLTAAHCFTLRSRSQDNPYLSDVYAGLVDVSRGAAQGCGPGCQHRESRVAHIHPHFRARVSSSLYDDARHNNLALVHVNKALWLDTAWVRAAVRASAPSTTRRVRCAVCNCKLVGFGMGGVGPHAWAPGRLLKAERVPILPSRLCPPSRSPRMPRATLCSDSKAGVAPCLGDAGAPVVCDGHVVGMALGVYESRWEYSEHSFYCGFFKSCSLFGLYASLEPYASWIDSVVFRPSGVVMPLEANLSLIEDPDATC</sequence>
<comment type="caution">
    <text evidence="6">The sequence shown here is derived from an EMBL/GenBank/DDBJ whole genome shotgun (WGS) entry which is preliminary data.</text>
</comment>
<feature type="domain" description="Peptidase S1" evidence="5">
    <location>
        <begin position="92"/>
        <end position="356"/>
    </location>
</feature>
<dbReference type="InterPro" id="IPR001314">
    <property type="entry name" value="Peptidase_S1A"/>
</dbReference>
<organism evidence="6 7">
    <name type="scientific">Frankliniella fusca</name>
    <dbReference type="NCBI Taxonomy" id="407009"/>
    <lineage>
        <taxon>Eukaryota</taxon>
        <taxon>Metazoa</taxon>
        <taxon>Ecdysozoa</taxon>
        <taxon>Arthropoda</taxon>
        <taxon>Hexapoda</taxon>
        <taxon>Insecta</taxon>
        <taxon>Pterygota</taxon>
        <taxon>Neoptera</taxon>
        <taxon>Paraneoptera</taxon>
        <taxon>Thysanoptera</taxon>
        <taxon>Terebrantia</taxon>
        <taxon>Thripoidea</taxon>
        <taxon>Thripidae</taxon>
        <taxon>Frankliniella</taxon>
    </lineage>
</organism>
<evidence type="ECO:0000313" key="7">
    <source>
        <dbReference type="Proteomes" id="UP001219518"/>
    </source>
</evidence>
<comment type="similarity">
    <text evidence="2">Belongs to the peptidase S1 family. CLIP subfamily.</text>
</comment>
<evidence type="ECO:0000313" key="6">
    <source>
        <dbReference type="EMBL" id="KAK3910507.1"/>
    </source>
</evidence>
<gene>
    <name evidence="6" type="ORF">KUF71_020321</name>
</gene>
<dbReference type="PROSITE" id="PS00134">
    <property type="entry name" value="TRYPSIN_HIS"/>
    <property type="match status" value="1"/>
</dbReference>
<dbReference type="PRINTS" id="PR00722">
    <property type="entry name" value="CHYMOTRYPSIN"/>
</dbReference>
<dbReference type="InterPro" id="IPR051487">
    <property type="entry name" value="Ser/Thr_Proteases_Immune/Dev"/>
</dbReference>
<dbReference type="InterPro" id="IPR018114">
    <property type="entry name" value="TRYPSIN_HIS"/>
</dbReference>
<dbReference type="GO" id="GO:0006508">
    <property type="term" value="P:proteolysis"/>
    <property type="evidence" value="ECO:0007669"/>
    <property type="project" value="InterPro"/>
</dbReference>
<keyword evidence="7" id="KW-1185">Reference proteome</keyword>
<dbReference type="SMART" id="SM00020">
    <property type="entry name" value="Tryp_SPc"/>
    <property type="match status" value="1"/>
</dbReference>
<reference evidence="6" key="2">
    <citation type="journal article" date="2023" name="BMC Genomics">
        <title>Pest status, molecular evolution, and epigenetic factors derived from the genome assembly of Frankliniella fusca, a thysanopteran phytovirus vector.</title>
        <authorList>
            <person name="Catto M.A."/>
            <person name="Labadie P.E."/>
            <person name="Jacobson A.L."/>
            <person name="Kennedy G.G."/>
            <person name="Srinivasan R."/>
            <person name="Hunt B.G."/>
        </authorList>
    </citation>
    <scope>NUCLEOTIDE SEQUENCE</scope>
    <source>
        <strain evidence="6">PL_HMW_Pooled</strain>
    </source>
</reference>
<dbReference type="Proteomes" id="UP001219518">
    <property type="component" value="Unassembled WGS sequence"/>
</dbReference>
<dbReference type="InterPro" id="IPR001254">
    <property type="entry name" value="Trypsin_dom"/>
</dbReference>
<reference evidence="6" key="1">
    <citation type="submission" date="2021-07" db="EMBL/GenBank/DDBJ databases">
        <authorList>
            <person name="Catto M.A."/>
            <person name="Jacobson A."/>
            <person name="Kennedy G."/>
            <person name="Labadie P."/>
            <person name="Hunt B.G."/>
            <person name="Srinivasan R."/>
        </authorList>
    </citation>
    <scope>NUCLEOTIDE SEQUENCE</scope>
    <source>
        <strain evidence="6">PL_HMW_Pooled</strain>
        <tissue evidence="6">Head</tissue>
    </source>
</reference>
<dbReference type="EMBL" id="JAHWGI010000168">
    <property type="protein sequence ID" value="KAK3910507.1"/>
    <property type="molecule type" value="Genomic_DNA"/>
</dbReference>
<feature type="compositionally biased region" description="Basic and acidic residues" evidence="3">
    <location>
        <begin position="1"/>
        <end position="10"/>
    </location>
</feature>
<evidence type="ECO:0000256" key="3">
    <source>
        <dbReference type="SAM" id="MobiDB-lite"/>
    </source>
</evidence>
<protein>
    <submittedName>
        <fullName evidence="6">Kallikrein 1-related peptidase b9</fullName>
    </submittedName>
</protein>
<feature type="region of interest" description="Disordered" evidence="3">
    <location>
        <begin position="1"/>
        <end position="27"/>
    </location>
</feature>